<reference evidence="4" key="1">
    <citation type="submission" date="2016-10" db="EMBL/GenBank/DDBJ databases">
        <authorList>
            <person name="Varghese N."/>
            <person name="Submissions S."/>
        </authorList>
    </citation>
    <scope>NUCLEOTIDE SEQUENCE [LARGE SCALE GENOMIC DNA]</scope>
    <source>
        <strain evidence="4">DSM 44268</strain>
    </source>
</reference>
<sequence>MGEISGPAAFSGDELQTWSSLATVLEWLPALLDAQLQRDAGLTHFEYGLLYALSVAPDRTLRLSVLAGYANSSLTKLSRAVTRLERRQWVRRTTDPTDGRYTLATLTELGWHQVDEAMPGHVATVRRLVLTPLTAAQHQQLRDITQSILTAAGPGHPWRSPTADTPVDMDGHT</sequence>
<dbReference type="RefSeq" id="WP_091763635.1">
    <property type="nucleotide sequence ID" value="NZ_FNBT01000001.1"/>
</dbReference>
<proteinExistence type="predicted"/>
<dbReference type="InterPro" id="IPR036390">
    <property type="entry name" value="WH_DNA-bd_sf"/>
</dbReference>
<feature type="region of interest" description="Disordered" evidence="1">
    <location>
        <begin position="150"/>
        <end position="173"/>
    </location>
</feature>
<dbReference type="PROSITE" id="PS50995">
    <property type="entry name" value="HTH_MARR_2"/>
    <property type="match status" value="1"/>
</dbReference>
<gene>
    <name evidence="3" type="ORF">SAMN05660662_0626</name>
</gene>
<evidence type="ECO:0000313" key="4">
    <source>
        <dbReference type="Proteomes" id="UP000199406"/>
    </source>
</evidence>
<dbReference type="InterPro" id="IPR036388">
    <property type="entry name" value="WH-like_DNA-bd_sf"/>
</dbReference>
<keyword evidence="3" id="KW-0238">DNA-binding</keyword>
<dbReference type="PANTHER" id="PTHR33164:SF99">
    <property type="entry name" value="MARR FAMILY REGULATORY PROTEIN"/>
    <property type="match status" value="1"/>
</dbReference>
<feature type="domain" description="HTH marR-type" evidence="2">
    <location>
        <begin position="14"/>
        <end position="150"/>
    </location>
</feature>
<dbReference type="PANTHER" id="PTHR33164">
    <property type="entry name" value="TRANSCRIPTIONAL REGULATOR, MARR FAMILY"/>
    <property type="match status" value="1"/>
</dbReference>
<keyword evidence="4" id="KW-1185">Reference proteome</keyword>
<dbReference type="OrthoDB" id="8635520at2"/>
<organism evidence="3 4">
    <name type="scientific">Blastococcus aurantiacus</name>
    <dbReference type="NCBI Taxonomy" id="1550231"/>
    <lineage>
        <taxon>Bacteria</taxon>
        <taxon>Bacillati</taxon>
        <taxon>Actinomycetota</taxon>
        <taxon>Actinomycetes</taxon>
        <taxon>Geodermatophilales</taxon>
        <taxon>Geodermatophilaceae</taxon>
        <taxon>Blastococcus</taxon>
    </lineage>
</organism>
<evidence type="ECO:0000313" key="3">
    <source>
        <dbReference type="EMBL" id="SDF00032.1"/>
    </source>
</evidence>
<evidence type="ECO:0000259" key="2">
    <source>
        <dbReference type="PROSITE" id="PS50995"/>
    </source>
</evidence>
<dbReference type="InterPro" id="IPR039422">
    <property type="entry name" value="MarR/SlyA-like"/>
</dbReference>
<dbReference type="GO" id="GO:0006950">
    <property type="term" value="P:response to stress"/>
    <property type="evidence" value="ECO:0007669"/>
    <property type="project" value="TreeGrafter"/>
</dbReference>
<dbReference type="InterPro" id="IPR000835">
    <property type="entry name" value="HTH_MarR-typ"/>
</dbReference>
<dbReference type="Pfam" id="PF01047">
    <property type="entry name" value="MarR"/>
    <property type="match status" value="1"/>
</dbReference>
<dbReference type="SMART" id="SM00347">
    <property type="entry name" value="HTH_MARR"/>
    <property type="match status" value="1"/>
</dbReference>
<dbReference type="Proteomes" id="UP000199406">
    <property type="component" value="Unassembled WGS sequence"/>
</dbReference>
<evidence type="ECO:0000256" key="1">
    <source>
        <dbReference type="SAM" id="MobiDB-lite"/>
    </source>
</evidence>
<dbReference type="AlphaFoldDB" id="A0A1G7HHS3"/>
<dbReference type="GO" id="GO:0003677">
    <property type="term" value="F:DNA binding"/>
    <property type="evidence" value="ECO:0007669"/>
    <property type="project" value="UniProtKB-KW"/>
</dbReference>
<dbReference type="GO" id="GO:0003700">
    <property type="term" value="F:DNA-binding transcription factor activity"/>
    <property type="evidence" value="ECO:0007669"/>
    <property type="project" value="InterPro"/>
</dbReference>
<accession>A0A1G7HHS3</accession>
<dbReference type="SUPFAM" id="SSF46785">
    <property type="entry name" value="Winged helix' DNA-binding domain"/>
    <property type="match status" value="1"/>
</dbReference>
<name>A0A1G7HHS3_9ACTN</name>
<dbReference type="Gene3D" id="1.10.10.10">
    <property type="entry name" value="Winged helix-like DNA-binding domain superfamily/Winged helix DNA-binding domain"/>
    <property type="match status" value="1"/>
</dbReference>
<dbReference type="EMBL" id="FNBT01000001">
    <property type="protein sequence ID" value="SDF00032.1"/>
    <property type="molecule type" value="Genomic_DNA"/>
</dbReference>
<dbReference type="STRING" id="1550231.SAMN05660662_0626"/>
<protein>
    <submittedName>
        <fullName evidence="3">DNA-binding transcriptional regulator, MarR family</fullName>
    </submittedName>
</protein>